<keyword evidence="4 8" id="KW-0460">Magnesium</keyword>
<feature type="binding site" evidence="7">
    <location>
        <begin position="307"/>
        <end position="310"/>
    </location>
    <ligand>
        <name>GTP</name>
        <dbReference type="ChEBI" id="CHEBI:37565"/>
    </ligand>
</feature>
<evidence type="ECO:0000313" key="11">
    <source>
        <dbReference type="EMBL" id="EFH92671.1"/>
    </source>
</evidence>
<protein>
    <recommendedName>
        <fullName evidence="6">GTPase HflX</fullName>
    </recommendedName>
    <alternativeName>
        <fullName evidence="6">GTP-binding protein HflX</fullName>
    </alternativeName>
</protein>
<dbReference type="GO" id="GO:0005737">
    <property type="term" value="C:cytoplasm"/>
    <property type="evidence" value="ECO:0007669"/>
    <property type="project" value="UniProtKB-SubCell"/>
</dbReference>
<comment type="caution">
    <text evidence="11">The sequence shown here is derived from an EMBL/GenBank/DDBJ whole genome shotgun (WGS) entry which is preliminary data.</text>
</comment>
<dbReference type="Pfam" id="PF16360">
    <property type="entry name" value="GTP-bdg_M"/>
    <property type="match status" value="1"/>
</dbReference>
<evidence type="ECO:0000256" key="6">
    <source>
        <dbReference type="HAMAP-Rule" id="MF_00900"/>
    </source>
</evidence>
<comment type="cofactor">
    <cofactor evidence="8">
        <name>Mg(2+)</name>
        <dbReference type="ChEBI" id="CHEBI:18420"/>
    </cofactor>
</comment>
<evidence type="ECO:0000256" key="5">
    <source>
        <dbReference type="ARBA" id="ARBA00023134"/>
    </source>
</evidence>
<dbReference type="PROSITE" id="PS51705">
    <property type="entry name" value="G_HFLX"/>
    <property type="match status" value="1"/>
</dbReference>
<dbReference type="eggNOG" id="COG2262">
    <property type="taxonomic scope" value="Bacteria"/>
</dbReference>
<dbReference type="EMBL" id="ACHM02000003">
    <property type="protein sequence ID" value="EFH92671.1"/>
    <property type="molecule type" value="Genomic_DNA"/>
</dbReference>
<name>D6SB21_FINMA</name>
<feature type="coiled-coil region" evidence="9">
    <location>
        <begin position="206"/>
        <end position="240"/>
    </location>
</feature>
<dbReference type="SUPFAM" id="SSF52540">
    <property type="entry name" value="P-loop containing nucleoside triphosphate hydrolases"/>
    <property type="match status" value="1"/>
</dbReference>
<comment type="function">
    <text evidence="6">GTPase that associates with the 50S ribosomal subunit and may have a role during protein synthesis or ribosome biogenesis.</text>
</comment>
<dbReference type="STRING" id="525282.HMPREF0391_11643"/>
<feature type="binding site" evidence="7">
    <location>
        <begin position="373"/>
        <end position="376"/>
    </location>
    <ligand>
        <name>GTP</name>
        <dbReference type="ChEBI" id="CHEBI:37565"/>
    </ligand>
</feature>
<dbReference type="Pfam" id="PF01926">
    <property type="entry name" value="MMR_HSR1"/>
    <property type="match status" value="1"/>
</dbReference>
<evidence type="ECO:0000256" key="2">
    <source>
        <dbReference type="ARBA" id="ARBA00022723"/>
    </source>
</evidence>
<dbReference type="PIRSF" id="PIRSF006809">
    <property type="entry name" value="GTP-binding_hflX_prd"/>
    <property type="match status" value="1"/>
</dbReference>
<feature type="binding site" evidence="8">
    <location>
        <position position="287"/>
    </location>
    <ligand>
        <name>Mg(2+)</name>
        <dbReference type="ChEBI" id="CHEBI:18420"/>
    </ligand>
</feature>
<feature type="domain" description="Hflx-type G" evidence="10">
    <location>
        <begin position="247"/>
        <end position="416"/>
    </location>
</feature>
<keyword evidence="2 8" id="KW-0479">Metal-binding</keyword>
<comment type="subcellular location">
    <subcellularLocation>
        <location evidence="6">Cytoplasm</location>
    </subcellularLocation>
    <text evidence="6">May associate with membranes.</text>
</comment>
<accession>D6SB21</accession>
<feature type="binding site" evidence="8">
    <location>
        <position position="260"/>
    </location>
    <ligand>
        <name>Mg(2+)</name>
        <dbReference type="ChEBI" id="CHEBI:18420"/>
    </ligand>
</feature>
<dbReference type="GO" id="GO:0043022">
    <property type="term" value="F:ribosome binding"/>
    <property type="evidence" value="ECO:0007669"/>
    <property type="project" value="TreeGrafter"/>
</dbReference>
<keyword evidence="1 6" id="KW-0963">Cytoplasm</keyword>
<dbReference type="CDD" id="cd01878">
    <property type="entry name" value="HflX"/>
    <property type="match status" value="1"/>
</dbReference>
<evidence type="ECO:0000256" key="3">
    <source>
        <dbReference type="ARBA" id="ARBA00022741"/>
    </source>
</evidence>
<reference evidence="11" key="1">
    <citation type="submission" date="2010-05" db="EMBL/GenBank/DDBJ databases">
        <authorList>
            <person name="Muzny D."/>
            <person name="Qin X."/>
            <person name="Buhay C."/>
            <person name="Dugan-Rocha S."/>
            <person name="Ding Y."/>
            <person name="Chen G."/>
            <person name="Hawes A."/>
            <person name="Holder M."/>
            <person name="Jhangiani S."/>
            <person name="Johnson A."/>
            <person name="Khan Z."/>
            <person name="Li Z."/>
            <person name="Liu W."/>
            <person name="Liu X."/>
            <person name="Perez L."/>
            <person name="Shen H."/>
            <person name="Wang Q."/>
            <person name="Watt J."/>
            <person name="Xi L."/>
            <person name="Xin Y."/>
            <person name="Zhou J."/>
            <person name="Deng J."/>
            <person name="Jiang H."/>
            <person name="Liu Y."/>
            <person name="Qu J."/>
            <person name="Song X.-Z."/>
            <person name="Zhang L."/>
            <person name="Villasana D."/>
            <person name="Johnson A."/>
            <person name="Liu J."/>
            <person name="Liyanage D."/>
            <person name="Lorensuhewa L."/>
            <person name="Robinson T."/>
            <person name="Song A."/>
            <person name="Song B.-B."/>
            <person name="Dinh H."/>
            <person name="Thornton R."/>
            <person name="Coyle M."/>
            <person name="Francisco L."/>
            <person name="Jackson L."/>
            <person name="Javaid M."/>
            <person name="Korchina V."/>
            <person name="Kovar C."/>
            <person name="Mata R."/>
            <person name="Mathew T."/>
            <person name="Ngo R."/>
            <person name="Nguyen L."/>
            <person name="Nguyen N."/>
            <person name="Okwuonu G."/>
            <person name="Ongeri F."/>
            <person name="Pham C."/>
            <person name="Simmons D."/>
            <person name="Wilczek-Boney K."/>
            <person name="Hale W."/>
            <person name="Jakkamsetti A."/>
            <person name="Pham P."/>
            <person name="Ruth R."/>
            <person name="San Lucas F."/>
            <person name="Warren J."/>
            <person name="Zhang J."/>
            <person name="Zhao Z."/>
            <person name="Zhou C."/>
            <person name="Zhu D."/>
            <person name="Lee S."/>
            <person name="Bess C."/>
            <person name="Blankenburg K."/>
            <person name="Forbes L."/>
            <person name="Fu Q."/>
            <person name="Gubbala S."/>
            <person name="Hirani K."/>
            <person name="Jayaseelan J.C."/>
            <person name="Lara F."/>
            <person name="Munidasa M."/>
            <person name="Palculict T."/>
            <person name="Patil S."/>
            <person name="Pu L.-L."/>
            <person name="Saada N."/>
            <person name="Tang L."/>
            <person name="Weissenberger G."/>
            <person name="Zhu Y."/>
            <person name="Hemphill L."/>
            <person name="Shang Y."/>
            <person name="Youmans B."/>
            <person name="Ayvaz T."/>
            <person name="Ross M."/>
            <person name="Santibanez J."/>
            <person name="Aqrawi P."/>
            <person name="Gross S."/>
            <person name="Joshi V."/>
            <person name="Fowler G."/>
            <person name="Nazareth L."/>
            <person name="Reid J."/>
            <person name="Worley K."/>
            <person name="Petrosino J."/>
            <person name="Highlander S."/>
            <person name="Gibbs R."/>
        </authorList>
    </citation>
    <scope>NUCLEOTIDE SEQUENCE [LARGE SCALE GENOMIC DNA]</scope>
    <source>
        <strain evidence="11">ATCC 53516</strain>
    </source>
</reference>
<dbReference type="HAMAP" id="MF_00900">
    <property type="entry name" value="GTPase_HflX"/>
    <property type="match status" value="1"/>
</dbReference>
<dbReference type="PANTHER" id="PTHR10229">
    <property type="entry name" value="GTP-BINDING PROTEIN HFLX"/>
    <property type="match status" value="1"/>
</dbReference>
<evidence type="ECO:0000256" key="9">
    <source>
        <dbReference type="SAM" id="Coils"/>
    </source>
</evidence>
<evidence type="ECO:0000256" key="4">
    <source>
        <dbReference type="ARBA" id="ARBA00022842"/>
    </source>
</evidence>
<dbReference type="InterPro" id="IPR032305">
    <property type="entry name" value="GTP-bd_M"/>
</dbReference>
<evidence type="ECO:0000256" key="7">
    <source>
        <dbReference type="PIRSR" id="PIRSR006809-1"/>
    </source>
</evidence>
<sequence>MDFNIIFLSLFINSSIKCIYTIIPQSVDSTYIPRNTKYILLKGRLLYNINKGATMKEKTILVYFEFKNKKINDEDIKEMESLIESSGGEVCAISEVRKNFIDSKYYIGKGKCLEIKDAAEKMDVTTLIFNVELSGSNIKNLEDITGLKIVDKTNLILDIFASRAKTKQSVLQVELAEYKYRLPRLIGFRDHLSRTGGGIGTRGPGETKLEVDRRTIQKKIDNVKRELKSIDKSQENMRKQRLKSDIKMVSMVGYTNAGKSTLSNKLVNFYKDKYTEEFETEDLLFKTLDTTLRKCTLPNKKQCLVIDTVGFIKDIPTDLIEAFKSTLLDLKHSDLILFILDSSSSDLDNQITTTMDILKELKVLDKPMVTVFNKSDKNPNVIFPYNLENKVKISAFNDEDIEMLLYKIQEELYGNYKCVKMRFDYDHQDVLNTILQIFKCEDVSYNNEDVRLKVEISESEIEKYEEFIYEKL</sequence>
<dbReference type="PANTHER" id="PTHR10229:SF0">
    <property type="entry name" value="GTP-BINDING PROTEIN 6-RELATED"/>
    <property type="match status" value="1"/>
</dbReference>
<dbReference type="Gene3D" id="3.40.50.300">
    <property type="entry name" value="P-loop containing nucleotide triphosphate hydrolases"/>
    <property type="match status" value="1"/>
</dbReference>
<feature type="binding site" evidence="7">
    <location>
        <begin position="253"/>
        <end position="260"/>
    </location>
    <ligand>
        <name>GTP</name>
        <dbReference type="ChEBI" id="CHEBI:37565"/>
    </ligand>
</feature>
<comment type="subunit">
    <text evidence="6">Monomer. Associates with the 50S ribosomal subunit.</text>
</comment>
<dbReference type="InterPro" id="IPR030394">
    <property type="entry name" value="G_HFLX_dom"/>
</dbReference>
<evidence type="ECO:0000256" key="8">
    <source>
        <dbReference type="PIRSR" id="PIRSR006809-2"/>
    </source>
</evidence>
<dbReference type="InterPro" id="IPR042108">
    <property type="entry name" value="GTPase_HflX_N_sf"/>
</dbReference>
<dbReference type="Proteomes" id="UP000004063">
    <property type="component" value="Chromosome"/>
</dbReference>
<dbReference type="InterPro" id="IPR027417">
    <property type="entry name" value="P-loop_NTPase"/>
</dbReference>
<feature type="binding site" evidence="7">
    <location>
        <begin position="285"/>
        <end position="289"/>
    </location>
    <ligand>
        <name>GTP</name>
        <dbReference type="ChEBI" id="CHEBI:37565"/>
    </ligand>
</feature>
<dbReference type="GO" id="GO:0005525">
    <property type="term" value="F:GTP binding"/>
    <property type="evidence" value="ECO:0007669"/>
    <property type="project" value="UniProtKB-UniRule"/>
</dbReference>
<comment type="similarity">
    <text evidence="6">Belongs to the TRAFAC class OBG-HflX-like GTPase superfamily. HflX GTPase family.</text>
</comment>
<dbReference type="HOGENOM" id="CLU_019597_2_2_9"/>
<proteinExistence type="inferred from homology"/>
<evidence type="ECO:0000256" key="1">
    <source>
        <dbReference type="ARBA" id="ARBA00022490"/>
    </source>
</evidence>
<keyword evidence="5 6" id="KW-0342">GTP-binding</keyword>
<dbReference type="FunFam" id="3.40.50.11060:FF:000001">
    <property type="entry name" value="GTPase HflX"/>
    <property type="match status" value="1"/>
</dbReference>
<dbReference type="GO" id="GO:0003924">
    <property type="term" value="F:GTPase activity"/>
    <property type="evidence" value="ECO:0007669"/>
    <property type="project" value="UniProtKB-UniRule"/>
</dbReference>
<dbReference type="GO" id="GO:0046872">
    <property type="term" value="F:metal ion binding"/>
    <property type="evidence" value="ECO:0007669"/>
    <property type="project" value="UniProtKB-KW"/>
</dbReference>
<keyword evidence="3 6" id="KW-0547">Nucleotide-binding</keyword>
<dbReference type="Gene3D" id="6.10.250.2860">
    <property type="match status" value="1"/>
</dbReference>
<evidence type="ECO:0000259" key="10">
    <source>
        <dbReference type="PROSITE" id="PS51705"/>
    </source>
</evidence>
<gene>
    <name evidence="6 11" type="primary">hflX</name>
    <name evidence="11" type="ORF">HMPREF0391_11643</name>
</gene>
<dbReference type="InterPro" id="IPR025121">
    <property type="entry name" value="GTPase_HflX_N"/>
</dbReference>
<dbReference type="Gene3D" id="3.40.50.11060">
    <property type="entry name" value="GTPase HflX, N-terminal domain"/>
    <property type="match status" value="1"/>
</dbReference>
<dbReference type="Pfam" id="PF13167">
    <property type="entry name" value="GTP-bdg_N"/>
    <property type="match status" value="1"/>
</dbReference>
<dbReference type="InterPro" id="IPR006073">
    <property type="entry name" value="GTP-bd"/>
</dbReference>
<dbReference type="NCBIfam" id="TIGR03156">
    <property type="entry name" value="GTP_HflX"/>
    <property type="match status" value="1"/>
</dbReference>
<dbReference type="InterPro" id="IPR016496">
    <property type="entry name" value="GTPase_HflX"/>
</dbReference>
<keyword evidence="9" id="KW-0175">Coiled coil</keyword>
<dbReference type="AlphaFoldDB" id="D6SB21"/>
<organism evidence="11">
    <name type="scientific">Finegoldia magna ATCC 53516</name>
    <dbReference type="NCBI Taxonomy" id="525282"/>
    <lineage>
        <taxon>Bacteria</taxon>
        <taxon>Bacillati</taxon>
        <taxon>Bacillota</taxon>
        <taxon>Tissierellia</taxon>
        <taxon>Tissierellales</taxon>
        <taxon>Peptoniphilaceae</taxon>
        <taxon>Finegoldia</taxon>
    </lineage>
</organism>